<evidence type="ECO:0000259" key="3">
    <source>
        <dbReference type="Pfam" id="PF15911"/>
    </source>
</evidence>
<dbReference type="GO" id="GO:0030991">
    <property type="term" value="C:intraciliary transport particle A"/>
    <property type="evidence" value="ECO:0007669"/>
    <property type="project" value="TreeGrafter"/>
</dbReference>
<dbReference type="Proteomes" id="UP000046392">
    <property type="component" value="Unplaced"/>
</dbReference>
<dbReference type="AlphaFoldDB" id="A0A0N5CG43"/>
<dbReference type="WBParaSite" id="SPAL_0001682200.1">
    <property type="protein sequence ID" value="SPAL_0001682200.1"/>
    <property type="gene ID" value="SPAL_0001682200"/>
</dbReference>
<dbReference type="Pfam" id="PF15911">
    <property type="entry name" value="Beta-prop_WDR19_2nd"/>
    <property type="match status" value="1"/>
</dbReference>
<keyword evidence="1" id="KW-0853">WD repeat</keyword>
<accession>A0A0N5CG43</accession>
<dbReference type="InterPro" id="IPR001680">
    <property type="entry name" value="WD40_rpt"/>
</dbReference>
<dbReference type="SUPFAM" id="SSF117289">
    <property type="entry name" value="Nucleoporin domain"/>
    <property type="match status" value="1"/>
</dbReference>
<feature type="domain" description="WDR19 first beta-propeller" evidence="4">
    <location>
        <begin position="18"/>
        <end position="350"/>
    </location>
</feature>
<proteinExistence type="predicted"/>
<protein>
    <submittedName>
        <fullName evidence="6">WD_REPEATS_REGION domain-containing protein</fullName>
    </submittedName>
</protein>
<dbReference type="InterPro" id="IPR057855">
    <property type="entry name" value="Beta-prop_WDR19_1st"/>
</dbReference>
<dbReference type="InterPro" id="IPR036322">
    <property type="entry name" value="WD40_repeat_dom_sf"/>
</dbReference>
<evidence type="ECO:0000256" key="1">
    <source>
        <dbReference type="ARBA" id="ARBA00022574"/>
    </source>
</evidence>
<dbReference type="InterPro" id="IPR040379">
    <property type="entry name" value="WDR19/dyf-2"/>
</dbReference>
<dbReference type="Pfam" id="PF23389">
    <property type="entry name" value="Beta-prop_WDR19_1st"/>
    <property type="match status" value="1"/>
</dbReference>
<evidence type="ECO:0000313" key="6">
    <source>
        <dbReference type="WBParaSite" id="SPAL_0001682200.1"/>
    </source>
</evidence>
<name>A0A0N5CG43_STREA</name>
<dbReference type="InterPro" id="IPR039468">
    <property type="entry name" value="WDR19_WD40_rpt"/>
</dbReference>
<evidence type="ECO:0000313" key="5">
    <source>
        <dbReference type="Proteomes" id="UP000046392"/>
    </source>
</evidence>
<dbReference type="GO" id="GO:0035721">
    <property type="term" value="P:intraciliary retrograde transport"/>
    <property type="evidence" value="ECO:0007669"/>
    <property type="project" value="InterPro"/>
</dbReference>
<evidence type="ECO:0000259" key="4">
    <source>
        <dbReference type="Pfam" id="PF23389"/>
    </source>
</evidence>
<evidence type="ECO:0000256" key="2">
    <source>
        <dbReference type="ARBA" id="ARBA00022737"/>
    </source>
</evidence>
<organism evidence="5 6">
    <name type="scientific">Strongyloides papillosus</name>
    <name type="common">Intestinal threadworm</name>
    <dbReference type="NCBI Taxonomy" id="174720"/>
    <lineage>
        <taxon>Eukaryota</taxon>
        <taxon>Metazoa</taxon>
        <taxon>Ecdysozoa</taxon>
        <taxon>Nematoda</taxon>
        <taxon>Chromadorea</taxon>
        <taxon>Rhabditida</taxon>
        <taxon>Tylenchina</taxon>
        <taxon>Panagrolaimomorpha</taxon>
        <taxon>Strongyloidoidea</taxon>
        <taxon>Strongyloididae</taxon>
        <taxon>Strongyloides</taxon>
    </lineage>
</organism>
<dbReference type="PANTHER" id="PTHR14920">
    <property type="entry name" value="OSMOTIC AVOIDANCE ABNORMAL PROTEIN 1/WD REPEAT MEMBRANE PROTEIN"/>
    <property type="match status" value="1"/>
</dbReference>
<feature type="domain" description="WDR19 WD40 repeat" evidence="3">
    <location>
        <begin position="372"/>
        <end position="658"/>
    </location>
</feature>
<dbReference type="Gene3D" id="2.130.10.10">
    <property type="entry name" value="YVTN repeat-like/Quinoprotein amine dehydrogenase"/>
    <property type="match status" value="1"/>
</dbReference>
<dbReference type="GO" id="GO:0005929">
    <property type="term" value="C:cilium"/>
    <property type="evidence" value="ECO:0007669"/>
    <property type="project" value="TreeGrafter"/>
</dbReference>
<sequence>MKPIFKLTEKENGTGEIICRWRPEGNYLAVAGTNSFIRIYDKAGKVIDEFDLDGPTQNMEWDRFGNILAITTVDCPFLTLWELSSKKIDRLDCSVGSKEYPTFLCWSQDQSLLALGNNRGNLILYDHQTSKKSPIVGKHQRAIISGCFTSDNLLVLSSEDSSISVSNLDGENLACLICNAPAEMIKAHRFKKLRDESQPKDANEHDTELFISGIIGSKNLILLNSNDFENPVNLQFQQKYGEIASYLWFVDGCILLGFSNGYIVCISAQPSEIGQELYVIQEFKTMLSYVSLNTTTNELLSVGDSHLKIRSIDNISEVTDILEVDFDSKGPAMACTNYDGQFVFITGHNGMLLTYLLKLPTIGAACKDCSVTLSSLTELTLHFSGASGDEVTKFQIKFEPNLIAISSKFIAVVLNNRVWFYTYSKKGGELRTEFEYISSITSIKINDEFAAAMVTGGKLQLNKILSDSGYDDKRNQSLIFPDSFEANVKRIKKENDLKIECMDLSERFLIYTTTYNEIKHFSLREWAFVNEYKHNTGIKWLSTENDGLRLCFYDNKMETFLYSPLNNKLISFNSTTSIKVNFKNCLWENFTIDKNSFITYDDYTFFIYLIEKKESTEYQLTYINSQKIPYGMKPLMLNKGIVTCLSSKGKINSVLLESFKMDMLWNKKSTAEIEKILEQTLMLKRYVLSGNIFLCWVNGIG</sequence>
<dbReference type="GO" id="GO:0060271">
    <property type="term" value="P:cilium assembly"/>
    <property type="evidence" value="ECO:0007669"/>
    <property type="project" value="TreeGrafter"/>
</dbReference>
<dbReference type="STRING" id="174720.A0A0N5CG43"/>
<dbReference type="InterPro" id="IPR015943">
    <property type="entry name" value="WD40/YVTN_repeat-like_dom_sf"/>
</dbReference>
<dbReference type="SMART" id="SM00320">
    <property type="entry name" value="WD40"/>
    <property type="match status" value="3"/>
</dbReference>
<reference evidence="6" key="1">
    <citation type="submission" date="2017-02" db="UniProtKB">
        <authorList>
            <consortium name="WormBaseParasite"/>
        </authorList>
    </citation>
    <scope>IDENTIFICATION</scope>
</reference>
<dbReference type="SUPFAM" id="SSF50978">
    <property type="entry name" value="WD40 repeat-like"/>
    <property type="match status" value="2"/>
</dbReference>
<keyword evidence="5" id="KW-1185">Reference proteome</keyword>
<keyword evidence="2" id="KW-0677">Repeat</keyword>
<dbReference type="PANTHER" id="PTHR14920:SF0">
    <property type="entry name" value="WD REPEAT DOMAIN 19"/>
    <property type="match status" value="1"/>
</dbReference>